<gene>
    <name evidence="1" type="ORF">glysoja_046594</name>
</gene>
<proteinExistence type="predicted"/>
<protein>
    <submittedName>
        <fullName evidence="1">Uncharacterized protein</fullName>
    </submittedName>
</protein>
<accession>A0A0B2QZH1</accession>
<reference evidence="1" key="1">
    <citation type="submission" date="2014-07" db="EMBL/GenBank/DDBJ databases">
        <title>Identification of a novel salt tolerance gene in wild soybean by whole-genome sequencing.</title>
        <authorList>
            <person name="Lam H.-M."/>
            <person name="Qi X."/>
            <person name="Li M.-W."/>
            <person name="Liu X."/>
            <person name="Xie M."/>
            <person name="Ni M."/>
            <person name="Xu X."/>
        </authorList>
    </citation>
    <scope>NUCLEOTIDE SEQUENCE [LARGE SCALE GENOMIC DNA]</scope>
    <source>
        <tissue evidence="1">Root</tissue>
    </source>
</reference>
<organism evidence="1">
    <name type="scientific">Glycine soja</name>
    <name type="common">Wild soybean</name>
    <dbReference type="NCBI Taxonomy" id="3848"/>
    <lineage>
        <taxon>Eukaryota</taxon>
        <taxon>Viridiplantae</taxon>
        <taxon>Streptophyta</taxon>
        <taxon>Embryophyta</taxon>
        <taxon>Tracheophyta</taxon>
        <taxon>Spermatophyta</taxon>
        <taxon>Magnoliopsida</taxon>
        <taxon>eudicotyledons</taxon>
        <taxon>Gunneridae</taxon>
        <taxon>Pentapetalae</taxon>
        <taxon>rosids</taxon>
        <taxon>fabids</taxon>
        <taxon>Fabales</taxon>
        <taxon>Fabaceae</taxon>
        <taxon>Papilionoideae</taxon>
        <taxon>50 kb inversion clade</taxon>
        <taxon>NPAAA clade</taxon>
        <taxon>indigoferoid/millettioid clade</taxon>
        <taxon>Phaseoleae</taxon>
        <taxon>Glycine</taxon>
        <taxon>Glycine subgen. Soja</taxon>
    </lineage>
</organism>
<sequence>MGEGVGLKDVSYQIANEGQLLGTQEQILLIYLISVLVSMLQQK</sequence>
<dbReference type="EMBL" id="KN654685">
    <property type="protein sequence ID" value="KHN25057.1"/>
    <property type="molecule type" value="Genomic_DNA"/>
</dbReference>
<dbReference type="AlphaFoldDB" id="A0A0B2QZH1"/>
<evidence type="ECO:0000313" key="1">
    <source>
        <dbReference type="EMBL" id="KHN25057.1"/>
    </source>
</evidence>
<name>A0A0B2QZH1_GLYSO</name>
<dbReference type="Proteomes" id="UP000053555">
    <property type="component" value="Unassembled WGS sequence"/>
</dbReference>